<reference evidence="11" key="1">
    <citation type="journal article" date="2019" name="Int. J. Syst. Evol. Microbiol.">
        <title>The Global Catalogue of Microorganisms (GCM) 10K type strain sequencing project: providing services to taxonomists for standard genome sequencing and annotation.</title>
        <authorList>
            <consortium name="The Broad Institute Genomics Platform"/>
            <consortium name="The Broad Institute Genome Sequencing Center for Infectious Disease"/>
            <person name="Wu L."/>
            <person name="Ma J."/>
        </authorList>
    </citation>
    <scope>NUCLEOTIDE SEQUENCE [LARGE SCALE GENOMIC DNA]</scope>
    <source>
        <strain evidence="11">JCM 6924</strain>
    </source>
</reference>
<keyword evidence="2" id="KW-0719">Serine esterase</keyword>
<dbReference type="PANTHER" id="PTHR33938">
    <property type="entry name" value="FERULOYL ESTERASE B-RELATED"/>
    <property type="match status" value="1"/>
</dbReference>
<dbReference type="EMBL" id="BAAATM010000026">
    <property type="protein sequence ID" value="GAA2556878.1"/>
    <property type="molecule type" value="Genomic_DNA"/>
</dbReference>
<dbReference type="GO" id="GO:0016787">
    <property type="term" value="F:hydrolase activity"/>
    <property type="evidence" value="ECO:0007669"/>
    <property type="project" value="UniProtKB-KW"/>
</dbReference>
<keyword evidence="4 9" id="KW-0732">Signal</keyword>
<dbReference type="Pfam" id="PF07519">
    <property type="entry name" value="Tannase"/>
    <property type="match status" value="1"/>
</dbReference>
<keyword evidence="11" id="KW-1185">Reference proteome</keyword>
<sequence>MKLRTHVGVALVAAGTLLVPAVSPQSAAAASPAQGGPDTRCEALVGTAIPATVTSLPTRGGHVDASSSVTETISGVNVTYCRVHAALSPIDRSAPDIEMRVALPLRWNHRSMMLGGGGYNGTIPDIRGNVPFGPRDAPTPLARGYATYASDSGHQADPAQHPVSSLDGSFAMNDEALRNFAAGDALKKTHDAALFLIRQWYRAKPRHMYFTGGSTGGREALAVIQRWPHVFNGVISAYPAWNNLAEALYLGYATRLLAKPGAFPGAGKQTLLYDSVIRDCDDLDGLADGIVSNPEGCHFEPEQLRCPNGDDIGPTCLSDRQIKAVKAISSPWEWPYEVASGERSYPGFPFLSGADMRTPLLGWGTTPPSTPMPLTSGYGMQYWDQWVKYFLTRDPTRDSLSVAPDRPGQWMERISELSQVQDINDADLRPFARSGGKLLLMHGAADELVSHRSTNDYYTRVVEAVGHRTARDFMRYYLVPGANHANVGNPAFAAEWDSITAIERWAEQNREPRAPVVTDAATGRSRPMCEYPRWPAYRTGNPDSADSFECST</sequence>
<evidence type="ECO:0000256" key="3">
    <source>
        <dbReference type="ARBA" id="ARBA00022723"/>
    </source>
</evidence>
<comment type="similarity">
    <text evidence="1">Belongs to the tannase family.</text>
</comment>
<evidence type="ECO:0000313" key="10">
    <source>
        <dbReference type="EMBL" id="GAA2556878.1"/>
    </source>
</evidence>
<feature type="region of interest" description="Disordered" evidence="8">
    <location>
        <begin position="532"/>
        <end position="552"/>
    </location>
</feature>
<evidence type="ECO:0000256" key="7">
    <source>
        <dbReference type="ARBA" id="ARBA00023157"/>
    </source>
</evidence>
<name>A0ABP6BDM0_9ACTN</name>
<evidence type="ECO:0000256" key="4">
    <source>
        <dbReference type="ARBA" id="ARBA00022729"/>
    </source>
</evidence>
<evidence type="ECO:0000256" key="9">
    <source>
        <dbReference type="SAM" id="SignalP"/>
    </source>
</evidence>
<gene>
    <name evidence="10" type="ORF">GCM10010423_68010</name>
</gene>
<evidence type="ECO:0000256" key="8">
    <source>
        <dbReference type="SAM" id="MobiDB-lite"/>
    </source>
</evidence>
<dbReference type="InterPro" id="IPR029058">
    <property type="entry name" value="AB_hydrolase_fold"/>
</dbReference>
<keyword evidence="7" id="KW-1015">Disulfide bond</keyword>
<feature type="signal peptide" evidence="9">
    <location>
        <begin position="1"/>
        <end position="28"/>
    </location>
</feature>
<organism evidence="10 11">
    <name type="scientific">Streptomyces levis</name>
    <dbReference type="NCBI Taxonomy" id="285566"/>
    <lineage>
        <taxon>Bacteria</taxon>
        <taxon>Bacillati</taxon>
        <taxon>Actinomycetota</taxon>
        <taxon>Actinomycetes</taxon>
        <taxon>Kitasatosporales</taxon>
        <taxon>Streptomycetaceae</taxon>
        <taxon>Streptomyces</taxon>
    </lineage>
</organism>
<accession>A0ABP6BDM0</accession>
<evidence type="ECO:0000256" key="6">
    <source>
        <dbReference type="ARBA" id="ARBA00022837"/>
    </source>
</evidence>
<keyword evidence="3" id="KW-0479">Metal-binding</keyword>
<evidence type="ECO:0000256" key="1">
    <source>
        <dbReference type="ARBA" id="ARBA00006249"/>
    </source>
</evidence>
<dbReference type="SUPFAM" id="SSF53474">
    <property type="entry name" value="alpha/beta-Hydrolases"/>
    <property type="match status" value="1"/>
</dbReference>
<proteinExistence type="inferred from homology"/>
<comment type="caution">
    <text evidence="10">The sequence shown here is derived from an EMBL/GenBank/DDBJ whole genome shotgun (WGS) entry which is preliminary data.</text>
</comment>
<evidence type="ECO:0000256" key="2">
    <source>
        <dbReference type="ARBA" id="ARBA00022487"/>
    </source>
</evidence>
<dbReference type="Proteomes" id="UP001501095">
    <property type="component" value="Unassembled WGS sequence"/>
</dbReference>
<protein>
    <submittedName>
        <fullName evidence="10">Tannase/feruloyl esterase family alpha/beta hydrolase</fullName>
    </submittedName>
</protein>
<dbReference type="RefSeq" id="WP_344543483.1">
    <property type="nucleotide sequence ID" value="NZ_BAAATM010000026.1"/>
</dbReference>
<evidence type="ECO:0000313" key="11">
    <source>
        <dbReference type="Proteomes" id="UP001501095"/>
    </source>
</evidence>
<keyword evidence="6" id="KW-0106">Calcium</keyword>
<feature type="compositionally biased region" description="Polar residues" evidence="8">
    <location>
        <begin position="541"/>
        <end position="552"/>
    </location>
</feature>
<feature type="chain" id="PRO_5046217287" evidence="9">
    <location>
        <begin position="29"/>
        <end position="552"/>
    </location>
</feature>
<dbReference type="Gene3D" id="3.40.50.1820">
    <property type="entry name" value="alpha/beta hydrolase"/>
    <property type="match status" value="1"/>
</dbReference>
<dbReference type="PANTHER" id="PTHR33938:SF15">
    <property type="entry name" value="FERULOYL ESTERASE B-RELATED"/>
    <property type="match status" value="1"/>
</dbReference>
<evidence type="ECO:0000256" key="5">
    <source>
        <dbReference type="ARBA" id="ARBA00022801"/>
    </source>
</evidence>
<dbReference type="InterPro" id="IPR011118">
    <property type="entry name" value="Tannase/feruloyl_esterase"/>
</dbReference>
<keyword evidence="5 10" id="KW-0378">Hydrolase</keyword>